<evidence type="ECO:0000256" key="11">
    <source>
        <dbReference type="ARBA" id="ARBA00023136"/>
    </source>
</evidence>
<dbReference type="InterPro" id="IPR005804">
    <property type="entry name" value="FA_desaturase_dom"/>
</dbReference>
<evidence type="ECO:0000256" key="10">
    <source>
        <dbReference type="ARBA" id="ARBA00023098"/>
    </source>
</evidence>
<dbReference type="GO" id="GO:0042761">
    <property type="term" value="P:very long-chain fatty acid biosynthetic process"/>
    <property type="evidence" value="ECO:0000318"/>
    <property type="project" value="GO_Central"/>
</dbReference>
<evidence type="ECO:0000256" key="8">
    <source>
        <dbReference type="ARBA" id="ARBA00023002"/>
    </source>
</evidence>
<feature type="transmembrane region" description="Helical" evidence="13">
    <location>
        <begin position="76"/>
        <end position="94"/>
    </location>
</feature>
<evidence type="ECO:0000256" key="1">
    <source>
        <dbReference type="ARBA" id="ARBA00004141"/>
    </source>
</evidence>
<dbReference type="CDD" id="cd03505">
    <property type="entry name" value="Delta9-FADS-like"/>
    <property type="match status" value="1"/>
</dbReference>
<evidence type="ECO:0000256" key="3">
    <source>
        <dbReference type="ARBA" id="ARBA00009295"/>
    </source>
</evidence>
<dbReference type="OMA" id="YVWNETW"/>
<evidence type="ECO:0000256" key="6">
    <source>
        <dbReference type="ARBA" id="ARBA00022832"/>
    </source>
</evidence>
<dbReference type="PANTHER" id="PTHR11351:SF31">
    <property type="entry name" value="DESATURASE 1, ISOFORM A-RELATED"/>
    <property type="match status" value="1"/>
</dbReference>
<comment type="similarity">
    <text evidence="3">Belongs to the fatty acid desaturase type 1 family.</text>
</comment>
<keyword evidence="10" id="KW-0443">Lipid metabolism</keyword>
<keyword evidence="12" id="KW-0275">Fatty acid biosynthesis</keyword>
<reference evidence="15 16" key="3">
    <citation type="journal article" date="2010" name="BMC Genomics">
        <title>Transcriptome sequencing and comparative analysis of cucumber flowers with different sex types.</title>
        <authorList>
            <person name="Guo S."/>
            <person name="Zheng Y."/>
            <person name="Joung J.G."/>
            <person name="Liu S."/>
            <person name="Zhang Z."/>
            <person name="Crasta O.R."/>
            <person name="Sobral B.W."/>
            <person name="Xu Y."/>
            <person name="Huang S."/>
            <person name="Fei Z."/>
        </authorList>
    </citation>
    <scope>NUCLEOTIDE SEQUENCE [LARGE SCALE GENOMIC DNA]</scope>
    <source>
        <strain evidence="16">cv. 9930</strain>
    </source>
</reference>
<evidence type="ECO:0000256" key="2">
    <source>
        <dbReference type="ARBA" id="ARBA00005189"/>
    </source>
</evidence>
<sequence length="349" mass="41203">MSLSPQMEATRKELEDKNNDHKAMTVEGKARVRPRRRRPLFRRKWTLLDRRSFGGVMAMHLLSLLAPFYFTWPAFWLAVVLYILTGLFGVTLSYHRQLSHKSFKLPKWLEYTFAYMGVHALQGDPIDWASTHRIHHQFVDTERDPHSPSVEGFFFGHIAWIFDSYGLTEKVNPKYVESFKERDEKRKTFSNIFVGYLKYGRPKNVEDLQKQAFYRFIRSTYILHHFGLAIILYVVGGLPFLVWGMGVRIVCFQHVTFFLNSAGHLWGSQQWNTGDQSRNNWMVALFMFGEGWHNNHHAFEYSARHGLEWWQFDVTWWIILFLEAIGLATDVKLPSRNHMQKLAIQPKIE</sequence>
<dbReference type="OrthoDB" id="10260134at2759"/>
<dbReference type="EMBL" id="CM002925">
    <property type="protein sequence ID" value="KGN52909.1"/>
    <property type="molecule type" value="Genomic_DNA"/>
</dbReference>
<reference evidence="15 16" key="1">
    <citation type="journal article" date="2009" name="Nat. Genet.">
        <title>The genome of the cucumber, Cucumis sativus L.</title>
        <authorList>
            <person name="Huang S."/>
            <person name="Li R."/>
            <person name="Zhang Z."/>
            <person name="Li L."/>
            <person name="Gu X."/>
            <person name="Fan W."/>
            <person name="Lucas W.J."/>
            <person name="Wang X."/>
            <person name="Xie B."/>
            <person name="Ni P."/>
            <person name="Ren Y."/>
            <person name="Zhu H."/>
            <person name="Li J."/>
            <person name="Lin K."/>
            <person name="Jin W."/>
            <person name="Fei Z."/>
            <person name="Li G."/>
            <person name="Staub J."/>
            <person name="Kilian A."/>
            <person name="van der Vossen E.A."/>
            <person name="Wu Y."/>
            <person name="Guo J."/>
            <person name="He J."/>
            <person name="Jia Z."/>
            <person name="Ren Y."/>
            <person name="Tian G."/>
            <person name="Lu Y."/>
            <person name="Ruan J."/>
            <person name="Qian W."/>
            <person name="Wang M."/>
            <person name="Huang Q."/>
            <person name="Li B."/>
            <person name="Xuan Z."/>
            <person name="Cao J."/>
            <person name="Asan"/>
            <person name="Wu Z."/>
            <person name="Zhang J."/>
            <person name="Cai Q."/>
            <person name="Bai Y."/>
            <person name="Zhao B."/>
            <person name="Han Y."/>
            <person name="Li Y."/>
            <person name="Li X."/>
            <person name="Wang S."/>
            <person name="Shi Q."/>
            <person name="Liu S."/>
            <person name="Cho W.K."/>
            <person name="Kim J.Y."/>
            <person name="Xu Y."/>
            <person name="Heller-Uszynska K."/>
            <person name="Miao H."/>
            <person name="Cheng Z."/>
            <person name="Zhang S."/>
            <person name="Wu J."/>
            <person name="Yang Y."/>
            <person name="Kang H."/>
            <person name="Li M."/>
            <person name="Liang H."/>
            <person name="Ren X."/>
            <person name="Shi Z."/>
            <person name="Wen M."/>
            <person name="Jian M."/>
            <person name="Yang H."/>
            <person name="Zhang G."/>
            <person name="Yang Z."/>
            <person name="Chen R."/>
            <person name="Liu S."/>
            <person name="Li J."/>
            <person name="Ma L."/>
            <person name="Liu H."/>
            <person name="Zhou Y."/>
            <person name="Zhao J."/>
            <person name="Fang X."/>
            <person name="Li G."/>
            <person name="Fang L."/>
            <person name="Li Y."/>
            <person name="Liu D."/>
            <person name="Zheng H."/>
            <person name="Zhang Y."/>
            <person name="Qin N."/>
            <person name="Li Z."/>
            <person name="Yang G."/>
            <person name="Yang S."/>
            <person name="Bolund L."/>
            <person name="Kristiansen K."/>
            <person name="Zheng H."/>
            <person name="Li S."/>
            <person name="Zhang X."/>
            <person name="Yang H."/>
            <person name="Wang J."/>
            <person name="Sun R."/>
            <person name="Zhang B."/>
            <person name="Jiang S."/>
            <person name="Wang J."/>
            <person name="Du Y."/>
            <person name="Li S."/>
        </authorList>
    </citation>
    <scope>NUCLEOTIDE SEQUENCE [LARGE SCALE GENOMIC DNA]</scope>
    <source>
        <strain evidence="16">cv. 9930</strain>
    </source>
</reference>
<keyword evidence="8" id="KW-0560">Oxidoreductase</keyword>
<dbReference type="eggNOG" id="KOG1600">
    <property type="taxonomic scope" value="Eukaryota"/>
</dbReference>
<comment type="subcellular location">
    <subcellularLocation>
        <location evidence="1">Membrane</location>
        <topology evidence="1">Multi-pass membrane protein</topology>
    </subcellularLocation>
</comment>
<feature type="transmembrane region" description="Helical" evidence="13">
    <location>
        <begin position="221"/>
        <end position="243"/>
    </location>
</feature>
<protein>
    <recommendedName>
        <fullName evidence="14">Fatty acid desaturase domain-containing protein</fullName>
    </recommendedName>
</protein>
<feature type="transmembrane region" description="Helical" evidence="13">
    <location>
        <begin position="52"/>
        <end position="70"/>
    </location>
</feature>
<accession>A0A0A0KVI7</accession>
<feature type="domain" description="Fatty acid desaturase" evidence="14">
    <location>
        <begin position="72"/>
        <end position="316"/>
    </location>
</feature>
<reference evidence="15 16" key="2">
    <citation type="journal article" date="2009" name="PLoS ONE">
        <title>An integrated genetic and cytogenetic map of the cucumber genome.</title>
        <authorList>
            <person name="Ren Y."/>
            <person name="Zhang Z."/>
            <person name="Liu J."/>
            <person name="Staub J.E."/>
            <person name="Han Y."/>
            <person name="Cheng Z."/>
            <person name="Li X."/>
            <person name="Lu J."/>
            <person name="Miao H."/>
            <person name="Kang H."/>
            <person name="Xie B."/>
            <person name="Gu X."/>
            <person name="Wang X."/>
            <person name="Du Y."/>
            <person name="Jin W."/>
            <person name="Huang S."/>
        </authorList>
    </citation>
    <scope>NUCLEOTIDE SEQUENCE [LARGE SCALE GENOMIC DNA]</scope>
    <source>
        <strain evidence="16">cv. 9930</strain>
    </source>
</reference>
<dbReference type="PANTHER" id="PTHR11351">
    <property type="entry name" value="ACYL-COA DESATURASE"/>
    <property type="match status" value="1"/>
</dbReference>
<keyword evidence="11 13" id="KW-0472">Membrane</keyword>
<evidence type="ECO:0000256" key="5">
    <source>
        <dbReference type="ARBA" id="ARBA00022692"/>
    </source>
</evidence>
<evidence type="ECO:0000313" key="15">
    <source>
        <dbReference type="EMBL" id="KGN52909.1"/>
    </source>
</evidence>
<keyword evidence="16" id="KW-1185">Reference proteome</keyword>
<dbReference type="Proteomes" id="UP000029981">
    <property type="component" value="Chromosome 4"/>
</dbReference>
<evidence type="ECO:0000256" key="12">
    <source>
        <dbReference type="ARBA" id="ARBA00023160"/>
    </source>
</evidence>
<keyword evidence="7 13" id="KW-1133">Transmembrane helix</keyword>
<keyword evidence="9" id="KW-0408">Iron</keyword>
<dbReference type="KEGG" id="csv:101208515"/>
<dbReference type="AlphaFoldDB" id="A0A0A0KVI7"/>
<organism evidence="15 16">
    <name type="scientific">Cucumis sativus</name>
    <name type="common">Cucumber</name>
    <dbReference type="NCBI Taxonomy" id="3659"/>
    <lineage>
        <taxon>Eukaryota</taxon>
        <taxon>Viridiplantae</taxon>
        <taxon>Streptophyta</taxon>
        <taxon>Embryophyta</taxon>
        <taxon>Tracheophyta</taxon>
        <taxon>Spermatophyta</taxon>
        <taxon>Magnoliopsida</taxon>
        <taxon>eudicotyledons</taxon>
        <taxon>Gunneridae</taxon>
        <taxon>Pentapetalae</taxon>
        <taxon>rosids</taxon>
        <taxon>fabids</taxon>
        <taxon>Cucurbitales</taxon>
        <taxon>Cucurbitaceae</taxon>
        <taxon>Benincaseae</taxon>
        <taxon>Cucumis</taxon>
    </lineage>
</organism>
<dbReference type="GO" id="GO:0005789">
    <property type="term" value="C:endoplasmic reticulum membrane"/>
    <property type="evidence" value="ECO:0000318"/>
    <property type="project" value="GO_Central"/>
</dbReference>
<name>A0A0A0KVI7_CUCSA</name>
<keyword evidence="6" id="KW-0276">Fatty acid metabolism</keyword>
<dbReference type="Pfam" id="PF00487">
    <property type="entry name" value="FA_desaturase"/>
    <property type="match status" value="1"/>
</dbReference>
<evidence type="ECO:0000313" key="16">
    <source>
        <dbReference type="Proteomes" id="UP000029981"/>
    </source>
</evidence>
<evidence type="ECO:0000256" key="9">
    <source>
        <dbReference type="ARBA" id="ARBA00023004"/>
    </source>
</evidence>
<comment type="pathway">
    <text evidence="2">Lipid metabolism.</text>
</comment>
<keyword evidence="4" id="KW-0444">Lipid biosynthesis</keyword>
<evidence type="ECO:0000256" key="7">
    <source>
        <dbReference type="ARBA" id="ARBA00022989"/>
    </source>
</evidence>
<dbReference type="GO" id="GO:0102843">
    <property type="term" value="F:palmitoyl-[glycerolipid] 7-desaturase activity"/>
    <property type="evidence" value="ECO:0000318"/>
    <property type="project" value="GO_Central"/>
</dbReference>
<gene>
    <name evidence="15" type="ORF">Csa_4G006160</name>
</gene>
<dbReference type="Gramene" id="KGN52909">
    <property type="protein sequence ID" value="KGN52909"/>
    <property type="gene ID" value="Csa_4G006160"/>
</dbReference>
<evidence type="ECO:0000259" key="14">
    <source>
        <dbReference type="Pfam" id="PF00487"/>
    </source>
</evidence>
<reference evidence="15 16" key="4">
    <citation type="journal article" date="2011" name="BMC Genomics">
        <title>RNA-Seq improves annotation of protein-coding genes in the cucumber genome.</title>
        <authorList>
            <person name="Li Z."/>
            <person name="Zhang Z."/>
            <person name="Yan P."/>
            <person name="Huang S."/>
            <person name="Fei Z."/>
            <person name="Lin K."/>
        </authorList>
    </citation>
    <scope>NUCLEOTIDE SEQUENCE [LARGE SCALE GENOMIC DNA]</scope>
    <source>
        <strain evidence="16">cv. 9930</strain>
    </source>
</reference>
<keyword evidence="5 13" id="KW-0812">Transmembrane</keyword>
<evidence type="ECO:0000256" key="4">
    <source>
        <dbReference type="ARBA" id="ARBA00022516"/>
    </source>
</evidence>
<evidence type="ECO:0000256" key="13">
    <source>
        <dbReference type="SAM" id="Phobius"/>
    </source>
</evidence>
<dbReference type="InterPro" id="IPR015876">
    <property type="entry name" value="Acyl-CoA_DS"/>
</dbReference>
<proteinExistence type="inferred from homology"/>